<reference evidence="1" key="1">
    <citation type="submission" date="2021-06" db="EMBL/GenBank/DDBJ databases">
        <title>Parelaphostrongylus tenuis whole genome reference sequence.</title>
        <authorList>
            <person name="Garwood T.J."/>
            <person name="Larsen P.A."/>
            <person name="Fountain-Jones N.M."/>
            <person name="Garbe J.R."/>
            <person name="Macchietto M.G."/>
            <person name="Kania S.A."/>
            <person name="Gerhold R.W."/>
            <person name="Richards J.E."/>
            <person name="Wolf T.M."/>
        </authorList>
    </citation>
    <scope>NUCLEOTIDE SEQUENCE</scope>
    <source>
        <strain evidence="1">MNPRO001-30</strain>
        <tissue evidence="1">Meninges</tissue>
    </source>
</reference>
<name>A0AAD5QMS8_PARTN</name>
<keyword evidence="2" id="KW-1185">Reference proteome</keyword>
<dbReference type="Proteomes" id="UP001196413">
    <property type="component" value="Unassembled WGS sequence"/>
</dbReference>
<feature type="non-terminal residue" evidence="1">
    <location>
        <position position="1"/>
    </location>
</feature>
<proteinExistence type="predicted"/>
<protein>
    <submittedName>
        <fullName evidence="1">Uncharacterized protein</fullName>
    </submittedName>
</protein>
<evidence type="ECO:0000313" key="2">
    <source>
        <dbReference type="Proteomes" id="UP001196413"/>
    </source>
</evidence>
<sequence>MPQKVLTQRQTRSDFDMKPLSQVNLQENVAMVNLSMMPQKVLSQRQTRSDFDMKPLSQVVLISDFEVKSARKCSMVDLFLLKTSKLLTPTGKLEATFDMKPLSQ</sequence>
<dbReference type="EMBL" id="JAHQIW010002247">
    <property type="protein sequence ID" value="KAJ1354835.1"/>
    <property type="molecule type" value="Genomic_DNA"/>
</dbReference>
<comment type="caution">
    <text evidence="1">The sequence shown here is derived from an EMBL/GenBank/DDBJ whole genome shotgun (WGS) entry which is preliminary data.</text>
</comment>
<evidence type="ECO:0000313" key="1">
    <source>
        <dbReference type="EMBL" id="KAJ1354835.1"/>
    </source>
</evidence>
<gene>
    <name evidence="1" type="ORF">KIN20_011896</name>
</gene>
<accession>A0AAD5QMS8</accession>
<organism evidence="1 2">
    <name type="scientific">Parelaphostrongylus tenuis</name>
    <name type="common">Meningeal worm</name>
    <dbReference type="NCBI Taxonomy" id="148309"/>
    <lineage>
        <taxon>Eukaryota</taxon>
        <taxon>Metazoa</taxon>
        <taxon>Ecdysozoa</taxon>
        <taxon>Nematoda</taxon>
        <taxon>Chromadorea</taxon>
        <taxon>Rhabditida</taxon>
        <taxon>Rhabditina</taxon>
        <taxon>Rhabditomorpha</taxon>
        <taxon>Strongyloidea</taxon>
        <taxon>Metastrongylidae</taxon>
        <taxon>Parelaphostrongylus</taxon>
    </lineage>
</organism>
<dbReference type="AlphaFoldDB" id="A0AAD5QMS8"/>